<dbReference type="Proteomes" id="UP000558192">
    <property type="component" value="Unassembled WGS sequence"/>
</dbReference>
<gene>
    <name evidence="2" type="ORF">GGQ97_001359</name>
</gene>
<keyword evidence="1" id="KW-1133">Transmembrane helix</keyword>
<organism evidence="2 3">
    <name type="scientific">Sphingomonas kaistensis</name>
    <dbReference type="NCBI Taxonomy" id="298708"/>
    <lineage>
        <taxon>Bacteria</taxon>
        <taxon>Pseudomonadati</taxon>
        <taxon>Pseudomonadota</taxon>
        <taxon>Alphaproteobacteria</taxon>
        <taxon>Sphingomonadales</taxon>
        <taxon>Sphingomonadaceae</taxon>
        <taxon>Sphingomonas</taxon>
    </lineage>
</organism>
<evidence type="ECO:0000313" key="2">
    <source>
        <dbReference type="EMBL" id="NJC05566.1"/>
    </source>
</evidence>
<evidence type="ECO:0000256" key="1">
    <source>
        <dbReference type="SAM" id="Phobius"/>
    </source>
</evidence>
<proteinExistence type="predicted"/>
<feature type="transmembrane region" description="Helical" evidence="1">
    <location>
        <begin position="6"/>
        <end position="25"/>
    </location>
</feature>
<dbReference type="RefSeq" id="WP_168067054.1">
    <property type="nucleotide sequence ID" value="NZ_JAATJC010000001.1"/>
</dbReference>
<sequence>MTNYGWIEMVFVAVVVLGIGGWQLVSINREIARDRARKADETKEP</sequence>
<keyword evidence="1" id="KW-0472">Membrane</keyword>
<name>A0A7X5Y5N1_9SPHN</name>
<dbReference type="AlphaFoldDB" id="A0A7X5Y5N1"/>
<protein>
    <submittedName>
        <fullName evidence="2">Uncharacterized protein</fullName>
    </submittedName>
</protein>
<keyword evidence="3" id="KW-1185">Reference proteome</keyword>
<dbReference type="EMBL" id="JAATJC010000001">
    <property type="protein sequence ID" value="NJC05566.1"/>
    <property type="molecule type" value="Genomic_DNA"/>
</dbReference>
<comment type="caution">
    <text evidence="2">The sequence shown here is derived from an EMBL/GenBank/DDBJ whole genome shotgun (WGS) entry which is preliminary data.</text>
</comment>
<evidence type="ECO:0000313" key="3">
    <source>
        <dbReference type="Proteomes" id="UP000558192"/>
    </source>
</evidence>
<keyword evidence="1" id="KW-0812">Transmembrane</keyword>
<reference evidence="2 3" key="1">
    <citation type="submission" date="2020-03" db="EMBL/GenBank/DDBJ databases">
        <title>Genomic Encyclopedia of Type Strains, Phase IV (KMG-IV): sequencing the most valuable type-strain genomes for metagenomic binning, comparative biology and taxonomic classification.</title>
        <authorList>
            <person name="Goeker M."/>
        </authorList>
    </citation>
    <scope>NUCLEOTIDE SEQUENCE [LARGE SCALE GENOMIC DNA]</scope>
    <source>
        <strain evidence="2 3">DSM 16846</strain>
    </source>
</reference>
<accession>A0A7X5Y5N1</accession>